<accession>B7VHU4</accession>
<dbReference type="Gene3D" id="3.15.10.40">
    <property type="entry name" value="Uncharacterised protein PF07273, DUF1439"/>
    <property type="match status" value="1"/>
</dbReference>
<dbReference type="Pfam" id="PF07273">
    <property type="entry name" value="DUF1439"/>
    <property type="match status" value="1"/>
</dbReference>
<dbReference type="Proteomes" id="UP000009100">
    <property type="component" value="Chromosome 1"/>
</dbReference>
<dbReference type="eggNOG" id="ENOG502Z7KF">
    <property type="taxonomic scope" value="Bacteria"/>
</dbReference>
<dbReference type="AlphaFoldDB" id="B7VHU4"/>
<reference evidence="1 2" key="1">
    <citation type="submission" date="2009-02" db="EMBL/GenBank/DDBJ databases">
        <title>Vibrio splendidus str. LGP32 complete genome.</title>
        <authorList>
            <person name="Mazel D."/>
            <person name="Le Roux F."/>
        </authorList>
    </citation>
    <scope>NUCLEOTIDE SEQUENCE [LARGE SCALE GENOMIC DNA]</scope>
    <source>
        <strain evidence="1 2">LGP32</strain>
    </source>
</reference>
<evidence type="ECO:0000313" key="2">
    <source>
        <dbReference type="Proteomes" id="UP000009100"/>
    </source>
</evidence>
<dbReference type="STRING" id="575788.VS_2139"/>
<dbReference type="InterPro" id="IPR010835">
    <property type="entry name" value="DUF1439"/>
</dbReference>
<dbReference type="HOGENOM" id="CLU_105009_2_0_6"/>
<sequence>MFIDDHTVNSALITNDKELILMIINVAKKFILAASALILGGCVSYSVTEQEMTNYLQDSVMLEQEVGVQNVMYAQVAVDDLAVQIGRADAERVSVLANTNAKVQVFNMPNMGLDLDIEFSAIPEYDKESGEVYLKSLRLERFEEKGKQLSPEIEKLLKPAVSMIGFALSQSPVYKLDSNKVQESLIKSSEPNLVIKDNKLVIELFD</sequence>
<gene>
    <name evidence="1" type="ordered locus">VS_2139</name>
</gene>
<dbReference type="EMBL" id="FM954972">
    <property type="protein sequence ID" value="CAV19314.1"/>
    <property type="molecule type" value="Genomic_DNA"/>
</dbReference>
<evidence type="ECO:0008006" key="3">
    <source>
        <dbReference type="Google" id="ProtNLM"/>
    </source>
</evidence>
<name>B7VHU4_VIBA3</name>
<protein>
    <recommendedName>
        <fullName evidence="3">Lipoprotein</fullName>
    </recommendedName>
</protein>
<dbReference type="KEGG" id="vsp:VS_2139"/>
<evidence type="ECO:0000313" key="1">
    <source>
        <dbReference type="EMBL" id="CAV19314.1"/>
    </source>
</evidence>
<organism evidence="1 2">
    <name type="scientific">Vibrio atlanticus (strain LGP32)</name>
    <name type="common">Vibrio splendidus (strain Mel32)</name>
    <dbReference type="NCBI Taxonomy" id="575788"/>
    <lineage>
        <taxon>Bacteria</taxon>
        <taxon>Pseudomonadati</taxon>
        <taxon>Pseudomonadota</taxon>
        <taxon>Gammaproteobacteria</taxon>
        <taxon>Vibrionales</taxon>
        <taxon>Vibrionaceae</taxon>
        <taxon>Vibrio</taxon>
    </lineage>
</organism>
<proteinExistence type="predicted"/>